<dbReference type="EC" id="3.2.1.-" evidence="4"/>
<evidence type="ECO:0000256" key="2">
    <source>
        <dbReference type="ARBA" id="ARBA00022801"/>
    </source>
</evidence>
<comment type="similarity">
    <text evidence="1 4">Belongs to the glycosyl hydrolase 27 family.</text>
</comment>
<dbReference type="Gene3D" id="3.20.20.70">
    <property type="entry name" value="Aldolase class I"/>
    <property type="match status" value="1"/>
</dbReference>
<keyword evidence="3 4" id="KW-0326">Glycosidase</keyword>
<dbReference type="InterPro" id="IPR013785">
    <property type="entry name" value="Aldolase_TIM"/>
</dbReference>
<name>A0AAW2IBV7_9NEOP</name>
<evidence type="ECO:0000313" key="5">
    <source>
        <dbReference type="EMBL" id="KAL0279664.1"/>
    </source>
</evidence>
<accession>A0AAW2IBV7</accession>
<dbReference type="PANTHER" id="PTHR11452:SF83">
    <property type="entry name" value="ALPHA-GALACTOSIDASE"/>
    <property type="match status" value="1"/>
</dbReference>
<dbReference type="InterPro" id="IPR013780">
    <property type="entry name" value="Glyco_hydro_b"/>
</dbReference>
<comment type="subunit">
    <text evidence="4">Homodimer.</text>
</comment>
<reference evidence="5" key="1">
    <citation type="journal article" date="2024" name="Gigascience">
        <title>Chromosome-level genome of the poultry shaft louse Menopon gallinae provides insight into the host-switching and adaptive evolution of parasitic lice.</title>
        <authorList>
            <person name="Xu Y."/>
            <person name="Ma L."/>
            <person name="Liu S."/>
            <person name="Liang Y."/>
            <person name="Liu Q."/>
            <person name="He Z."/>
            <person name="Tian L."/>
            <person name="Duan Y."/>
            <person name="Cai W."/>
            <person name="Li H."/>
            <person name="Song F."/>
        </authorList>
    </citation>
    <scope>NUCLEOTIDE SEQUENCE</scope>
    <source>
        <strain evidence="5">Cailab_2023a</strain>
    </source>
</reference>
<comment type="caution">
    <text evidence="5">The sequence shown here is derived from an EMBL/GenBank/DDBJ whole genome shotgun (WGS) entry which is preliminary data.</text>
</comment>
<dbReference type="PROSITE" id="PS00512">
    <property type="entry name" value="ALPHA_GALACTOSIDASE"/>
    <property type="match status" value="1"/>
</dbReference>
<sequence>MILTWFRGRNERIARHRTCTLNERIRRSRMEPSKISGFPSAIITLIAISLCTETSALSNNLARTPPMGWSSWERFRCNVDCVNYPDECVSETLYRTMADKMVEDGYLAAGYEYLLLDDCWLSDKRNLAGMLVADPVRFPSGMKNLSQYVHSRGLKFGIYEDYGTHTCEGYPGIRDYTMAVDSGLFAYWEVDYVKLDGCYSDPFDMDMGYSTFGKYLLATGRPMVYSCSWPFYQHNIGLTPNYTLIADTCNLWRNYADVQDSWQSVRDIMNYYGSHQDEFQPYAGPDHWNDPDMLVIGNYGLTYDQAKAQMSVWAVMTAPLIMSHDLRTVKSEFKDILLNPFVIQVNQDPMGIQGRRIYLNKRRKCEFWAKPVHPIVAGYYSWAFAAVNVDDAGQPTMCTLPLKYTKMRQPYSLYFFADLFEPDSKVTIKRNKLMVRIPPLGGTLIKAELRGRQEWPPLVRTSWK</sequence>
<dbReference type="Gene3D" id="2.60.40.1180">
    <property type="entry name" value="Golgi alpha-mannosidase II"/>
    <property type="match status" value="1"/>
</dbReference>
<proteinExistence type="inferred from homology"/>
<evidence type="ECO:0000256" key="1">
    <source>
        <dbReference type="ARBA" id="ARBA00009743"/>
    </source>
</evidence>
<dbReference type="InterPro" id="IPR000111">
    <property type="entry name" value="Glyco_hydro_27/36_CS"/>
</dbReference>
<evidence type="ECO:0000256" key="4">
    <source>
        <dbReference type="RuleBase" id="RU361168"/>
    </source>
</evidence>
<dbReference type="GO" id="GO:0004557">
    <property type="term" value="F:alpha-galactosidase activity"/>
    <property type="evidence" value="ECO:0007669"/>
    <property type="project" value="TreeGrafter"/>
</dbReference>
<gene>
    <name evidence="5" type="ORF">PYX00_001167</name>
</gene>
<dbReference type="GO" id="GO:0016139">
    <property type="term" value="P:glycoside catabolic process"/>
    <property type="evidence" value="ECO:0007669"/>
    <property type="project" value="TreeGrafter"/>
</dbReference>
<keyword evidence="4" id="KW-1015">Disulfide bond</keyword>
<keyword evidence="2 4" id="KW-0378">Hydrolase</keyword>
<dbReference type="AlphaFoldDB" id="A0AAW2IBV7"/>
<dbReference type="InterPro" id="IPR002241">
    <property type="entry name" value="Glyco_hydro_27"/>
</dbReference>
<dbReference type="Pfam" id="PF16499">
    <property type="entry name" value="Melibiase_2"/>
    <property type="match status" value="1"/>
</dbReference>
<dbReference type="InterPro" id="IPR017853">
    <property type="entry name" value="GH"/>
</dbReference>
<dbReference type="FunFam" id="3.20.20.70:FF:000197">
    <property type="entry name" value="Alpha-galactosidase"/>
    <property type="match status" value="1"/>
</dbReference>
<organism evidence="5">
    <name type="scientific">Menopon gallinae</name>
    <name type="common">poultry shaft louse</name>
    <dbReference type="NCBI Taxonomy" id="328185"/>
    <lineage>
        <taxon>Eukaryota</taxon>
        <taxon>Metazoa</taxon>
        <taxon>Ecdysozoa</taxon>
        <taxon>Arthropoda</taxon>
        <taxon>Hexapoda</taxon>
        <taxon>Insecta</taxon>
        <taxon>Pterygota</taxon>
        <taxon>Neoptera</taxon>
        <taxon>Paraneoptera</taxon>
        <taxon>Psocodea</taxon>
        <taxon>Troctomorpha</taxon>
        <taxon>Phthiraptera</taxon>
        <taxon>Amblycera</taxon>
        <taxon>Menoponidae</taxon>
        <taxon>Menopon</taxon>
    </lineage>
</organism>
<evidence type="ECO:0000256" key="3">
    <source>
        <dbReference type="ARBA" id="ARBA00023295"/>
    </source>
</evidence>
<protein>
    <recommendedName>
        <fullName evidence="4">Alpha-galactosidase</fullName>
        <ecNumber evidence="4">3.2.1.-</ecNumber>
    </recommendedName>
</protein>
<dbReference type="PANTHER" id="PTHR11452">
    <property type="entry name" value="ALPHA-GALACTOSIDASE/ALPHA-N-ACETYLGALACTOSAMINIDASE"/>
    <property type="match status" value="1"/>
</dbReference>
<dbReference type="SUPFAM" id="SSF51445">
    <property type="entry name" value="(Trans)glycosidases"/>
    <property type="match status" value="1"/>
</dbReference>
<dbReference type="PRINTS" id="PR00740">
    <property type="entry name" value="GLHYDRLASE27"/>
</dbReference>
<dbReference type="CDD" id="cd14792">
    <property type="entry name" value="GH27"/>
    <property type="match status" value="1"/>
</dbReference>
<dbReference type="EMBL" id="JARGDH010000001">
    <property type="protein sequence ID" value="KAL0279664.1"/>
    <property type="molecule type" value="Genomic_DNA"/>
</dbReference>
<dbReference type="GO" id="GO:0009311">
    <property type="term" value="P:oligosaccharide metabolic process"/>
    <property type="evidence" value="ECO:0007669"/>
    <property type="project" value="TreeGrafter"/>
</dbReference>
<dbReference type="GO" id="GO:0005737">
    <property type="term" value="C:cytoplasm"/>
    <property type="evidence" value="ECO:0007669"/>
    <property type="project" value="TreeGrafter"/>
</dbReference>